<keyword evidence="4" id="KW-1015">Disulfide bond</keyword>
<dbReference type="EMBL" id="FNIT01000006">
    <property type="protein sequence ID" value="SDO41267.1"/>
    <property type="molecule type" value="Genomic_DNA"/>
</dbReference>
<comment type="similarity">
    <text evidence="1">Belongs to the thioredoxin family. DsbA subfamily.</text>
</comment>
<dbReference type="InterPro" id="IPR036249">
    <property type="entry name" value="Thioredoxin-like_sf"/>
</dbReference>
<dbReference type="Proteomes" id="UP000198793">
    <property type="component" value="Unassembled WGS sequence"/>
</dbReference>
<keyword evidence="3" id="KW-0560">Oxidoreductase</keyword>
<evidence type="ECO:0000256" key="1">
    <source>
        <dbReference type="ARBA" id="ARBA00005791"/>
    </source>
</evidence>
<gene>
    <name evidence="7" type="ORF">SAMN05192530_106113</name>
</gene>
<dbReference type="Pfam" id="PF13462">
    <property type="entry name" value="Thioredoxin_4"/>
    <property type="match status" value="1"/>
</dbReference>
<dbReference type="PANTHER" id="PTHR13887:SF14">
    <property type="entry name" value="DISULFIDE BOND FORMATION PROTEIN D"/>
    <property type="match status" value="1"/>
</dbReference>
<dbReference type="PANTHER" id="PTHR13887">
    <property type="entry name" value="GLUTATHIONE S-TRANSFERASE KAPPA"/>
    <property type="match status" value="1"/>
</dbReference>
<keyword evidence="2" id="KW-0732">Signal</keyword>
<evidence type="ECO:0000313" key="7">
    <source>
        <dbReference type="EMBL" id="SDO41267.1"/>
    </source>
</evidence>
<dbReference type="InterPro" id="IPR012336">
    <property type="entry name" value="Thioredoxin-like_fold"/>
</dbReference>
<keyword evidence="5" id="KW-0676">Redox-active center</keyword>
<name>A0A1H0JC06_9HYPH</name>
<protein>
    <submittedName>
        <fullName evidence="7">Protein-disulfide isomerase</fullName>
    </submittedName>
</protein>
<proteinExistence type="inferred from homology"/>
<dbReference type="GO" id="GO:0016853">
    <property type="term" value="F:isomerase activity"/>
    <property type="evidence" value="ECO:0007669"/>
    <property type="project" value="UniProtKB-KW"/>
</dbReference>
<dbReference type="AlphaFoldDB" id="A0A1H0JC06"/>
<dbReference type="GO" id="GO:0016491">
    <property type="term" value="F:oxidoreductase activity"/>
    <property type="evidence" value="ECO:0007669"/>
    <property type="project" value="UniProtKB-KW"/>
</dbReference>
<dbReference type="PROSITE" id="PS51318">
    <property type="entry name" value="TAT"/>
    <property type="match status" value="1"/>
</dbReference>
<accession>A0A1H0JC06</accession>
<organism evidence="7 8">
    <name type="scientific">Aureimonas jatrophae</name>
    <dbReference type="NCBI Taxonomy" id="1166073"/>
    <lineage>
        <taxon>Bacteria</taxon>
        <taxon>Pseudomonadati</taxon>
        <taxon>Pseudomonadota</taxon>
        <taxon>Alphaproteobacteria</taxon>
        <taxon>Hyphomicrobiales</taxon>
        <taxon>Aurantimonadaceae</taxon>
        <taxon>Aureimonas</taxon>
    </lineage>
</organism>
<evidence type="ECO:0000256" key="3">
    <source>
        <dbReference type="ARBA" id="ARBA00023002"/>
    </source>
</evidence>
<evidence type="ECO:0000313" key="8">
    <source>
        <dbReference type="Proteomes" id="UP000198793"/>
    </source>
</evidence>
<evidence type="ECO:0000256" key="4">
    <source>
        <dbReference type="ARBA" id="ARBA00023157"/>
    </source>
</evidence>
<dbReference type="InterPro" id="IPR006311">
    <property type="entry name" value="TAT_signal"/>
</dbReference>
<dbReference type="Gene3D" id="3.40.30.10">
    <property type="entry name" value="Glutaredoxin"/>
    <property type="match status" value="1"/>
</dbReference>
<evidence type="ECO:0000256" key="2">
    <source>
        <dbReference type="ARBA" id="ARBA00022729"/>
    </source>
</evidence>
<sequence>MPTSVIVPRPGTHLSRSMFPNTQGPRMTLSHSSSHLDRRRLLIGSALAGLGAVLPGSVLANDESPVDPAAVQASGDLPELAYGDPSAPVTVVEYTSLTCGFCAEFHVGVLPEFKRTHIDTGRARLVLREFPLDPRSLAGFMLARCLNGEATLAMIDVLFRQQKTWARAENASAALLGIAQLSGMDRDAFASCLSNKELQAQVVEVQERGRREFGVSGTPTFFVGGQRQVGMIAAADLGALVDAQT</sequence>
<keyword evidence="8" id="KW-1185">Reference proteome</keyword>
<reference evidence="7 8" key="1">
    <citation type="submission" date="2016-10" db="EMBL/GenBank/DDBJ databases">
        <authorList>
            <person name="de Groot N.N."/>
        </authorList>
    </citation>
    <scope>NUCLEOTIDE SEQUENCE [LARGE SCALE GENOMIC DNA]</scope>
    <source>
        <strain evidence="8">L7-484,KACC 16230,DSM 25025</strain>
    </source>
</reference>
<evidence type="ECO:0000256" key="5">
    <source>
        <dbReference type="ARBA" id="ARBA00023284"/>
    </source>
</evidence>
<feature type="domain" description="Thioredoxin-like fold" evidence="6">
    <location>
        <begin position="79"/>
        <end position="242"/>
    </location>
</feature>
<keyword evidence="7" id="KW-0413">Isomerase</keyword>
<evidence type="ECO:0000259" key="6">
    <source>
        <dbReference type="Pfam" id="PF13462"/>
    </source>
</evidence>
<dbReference type="STRING" id="1166073.SAMN05192530_106113"/>
<dbReference type="SUPFAM" id="SSF52833">
    <property type="entry name" value="Thioredoxin-like"/>
    <property type="match status" value="1"/>
</dbReference>